<dbReference type="InterPro" id="IPR050706">
    <property type="entry name" value="Cyclic-di-GMP_PDE-like"/>
</dbReference>
<name>A0A4R6EN97_SCAGO</name>
<feature type="transmembrane region" description="Helical" evidence="6">
    <location>
        <begin position="167"/>
        <end position="189"/>
    </location>
</feature>
<comment type="subcellular location">
    <subcellularLocation>
        <location evidence="1">Cell membrane</location>
        <topology evidence="1">Multi-pass membrane protein</topology>
    </subcellularLocation>
</comment>
<dbReference type="PANTHER" id="PTHR33121:SF74">
    <property type="entry name" value="CYCLIC DI-GMP PHOSPHODIESTERASE PDEA-RELATED"/>
    <property type="match status" value="1"/>
</dbReference>
<dbReference type="Proteomes" id="UP000295530">
    <property type="component" value="Unassembled WGS sequence"/>
</dbReference>
<dbReference type="PROSITE" id="PS50883">
    <property type="entry name" value="EAL"/>
    <property type="match status" value="1"/>
</dbReference>
<keyword evidence="4 6" id="KW-1133">Transmembrane helix</keyword>
<dbReference type="SUPFAM" id="SSF55073">
    <property type="entry name" value="Nucleotide cyclase"/>
    <property type="match status" value="1"/>
</dbReference>
<dbReference type="EMBL" id="SNVX01000002">
    <property type="protein sequence ID" value="TDN60677.1"/>
    <property type="molecule type" value="Genomic_DNA"/>
</dbReference>
<dbReference type="InterPro" id="IPR035919">
    <property type="entry name" value="EAL_sf"/>
</dbReference>
<proteinExistence type="predicted"/>
<evidence type="ECO:0000256" key="5">
    <source>
        <dbReference type="ARBA" id="ARBA00023136"/>
    </source>
</evidence>
<evidence type="ECO:0000313" key="9">
    <source>
        <dbReference type="Proteomes" id="UP000295530"/>
    </source>
</evidence>
<keyword evidence="5 6" id="KW-0472">Membrane</keyword>
<feature type="transmembrane region" description="Helical" evidence="6">
    <location>
        <begin position="38"/>
        <end position="57"/>
    </location>
</feature>
<dbReference type="GO" id="GO:0071111">
    <property type="term" value="F:cyclic-guanylate-specific phosphodiesterase activity"/>
    <property type="evidence" value="ECO:0007669"/>
    <property type="project" value="InterPro"/>
</dbReference>
<evidence type="ECO:0000256" key="6">
    <source>
        <dbReference type="SAM" id="Phobius"/>
    </source>
</evidence>
<evidence type="ECO:0000256" key="3">
    <source>
        <dbReference type="ARBA" id="ARBA00022692"/>
    </source>
</evidence>
<feature type="transmembrane region" description="Helical" evidence="6">
    <location>
        <begin position="85"/>
        <end position="102"/>
    </location>
</feature>
<dbReference type="InterPro" id="IPR000160">
    <property type="entry name" value="GGDEF_dom"/>
</dbReference>
<sequence>MMLKNNASAKKFLLALTLSIFSIPVARFLAPETVIDGNAIYLAWLPLCVILSMLLLFGRHAVLPLVLAFAVTNTWYMPLPFGQNLVLVFCQLFAPILSCGILRVLIGKRWRFGLPNRYMGQRIFWACFFAPLMLKGSMYLAGLWLNFPISVSGYFVSASVIYSLVDIQSLICAGLIFTMLFYYPLRMLINPKYARKFWLRDIRPALSRHQWLFTVNWLVALSAFLLILCAPFESDYIAGYLVPVVFIMFFLVINRFSYPLICLLWGISAFILVVYNDNFLQGVNTEYALSFVMSVLISFTICMLYMSQLQARSNGLRRKWHNQAWQDPLTGLPNLRAFESYLENHSQASVCCLRMDNLEFLSRHYGMMMRVHCKRMVARDLQHLLGREEQLFQLPGSELLLVLHGSETAARLAYIVDFLNSQAFNWQGDALDLEFGAAWGVIEGEGEALHHTLGQLSWLSEQACAARRVLALDSSLATVSDNTTERVMQLNRVKKVLMEGGLTLYAQPIVSQSGHRYHEILARMTCNEQIITPDQFIPVIAQFNLSKRFDLQVVETLFKAMKDLPGERFSVNLMPFTLMQKESANKILSLFKQYDVAPELVTIEITEQQAFSSSEISVLNIQCLRDYGCLIAIDDFGTGYANYERLKRLEADIVKIDGCFVRDILTDPVDAMIVKSICELARVKNLTLVAEYVETEAQRTLLYEMGVEYLQGYFIGKPRPLAELRA</sequence>
<dbReference type="GO" id="GO:0005886">
    <property type="term" value="C:plasma membrane"/>
    <property type="evidence" value="ECO:0007669"/>
    <property type="project" value="UniProtKB-SubCell"/>
</dbReference>
<dbReference type="CDD" id="cd01948">
    <property type="entry name" value="EAL"/>
    <property type="match status" value="1"/>
</dbReference>
<evidence type="ECO:0000256" key="1">
    <source>
        <dbReference type="ARBA" id="ARBA00004651"/>
    </source>
</evidence>
<evidence type="ECO:0000256" key="4">
    <source>
        <dbReference type="ARBA" id="ARBA00022989"/>
    </source>
</evidence>
<dbReference type="Pfam" id="PF05231">
    <property type="entry name" value="MASE1"/>
    <property type="match status" value="1"/>
</dbReference>
<dbReference type="SMART" id="SM00267">
    <property type="entry name" value="GGDEF"/>
    <property type="match status" value="1"/>
</dbReference>
<dbReference type="AlphaFoldDB" id="A0A4R6EN97"/>
<protein>
    <submittedName>
        <fullName evidence="8">EAL domain-containing protein (Putative c-di-GMP-specific phosphodiesterase class I)</fullName>
    </submittedName>
</protein>
<dbReference type="OrthoDB" id="5900110at2"/>
<dbReference type="Pfam" id="PF00990">
    <property type="entry name" value="GGDEF"/>
    <property type="match status" value="1"/>
</dbReference>
<reference evidence="8 9" key="1">
    <citation type="submission" date="2019-03" db="EMBL/GenBank/DDBJ databases">
        <title>Genomic analyses of the natural microbiome of Caenorhabditis elegans.</title>
        <authorList>
            <person name="Samuel B."/>
        </authorList>
    </citation>
    <scope>NUCLEOTIDE SEQUENCE [LARGE SCALE GENOMIC DNA]</scope>
    <source>
        <strain evidence="8 9">BIGb0156</strain>
    </source>
</reference>
<feature type="transmembrane region" description="Helical" evidence="6">
    <location>
        <begin position="287"/>
        <end position="307"/>
    </location>
</feature>
<feature type="transmembrane region" description="Helical" evidence="6">
    <location>
        <begin position="62"/>
        <end position="79"/>
    </location>
</feature>
<dbReference type="InterPro" id="IPR029787">
    <property type="entry name" value="Nucleotide_cyclase"/>
</dbReference>
<keyword evidence="3 6" id="KW-0812">Transmembrane</keyword>
<gene>
    <name evidence="8" type="ORF">EC847_102255</name>
</gene>
<dbReference type="RefSeq" id="WP_133460465.1">
    <property type="nucleotide sequence ID" value="NZ_SNVX01000002.1"/>
</dbReference>
<organism evidence="8 9">
    <name type="scientific">Scandinavium goeteborgense</name>
    <dbReference type="NCBI Taxonomy" id="1851514"/>
    <lineage>
        <taxon>Bacteria</taxon>
        <taxon>Pseudomonadati</taxon>
        <taxon>Pseudomonadota</taxon>
        <taxon>Gammaproteobacteria</taxon>
        <taxon>Enterobacterales</taxon>
        <taxon>Enterobacteriaceae</taxon>
        <taxon>Scandinavium</taxon>
    </lineage>
</organism>
<dbReference type="SUPFAM" id="SSF141868">
    <property type="entry name" value="EAL domain-like"/>
    <property type="match status" value="1"/>
</dbReference>
<dbReference type="SMART" id="SM00052">
    <property type="entry name" value="EAL"/>
    <property type="match status" value="1"/>
</dbReference>
<dbReference type="InterPro" id="IPR007895">
    <property type="entry name" value="MASE1"/>
</dbReference>
<evidence type="ECO:0000256" key="2">
    <source>
        <dbReference type="ARBA" id="ARBA00022475"/>
    </source>
</evidence>
<accession>A0A4R6EN97</accession>
<evidence type="ECO:0000313" key="8">
    <source>
        <dbReference type="EMBL" id="TDN60677.1"/>
    </source>
</evidence>
<dbReference type="Gene3D" id="3.30.70.270">
    <property type="match status" value="1"/>
</dbReference>
<feature type="transmembrane region" description="Helical" evidence="6">
    <location>
        <begin position="210"/>
        <end position="230"/>
    </location>
</feature>
<feature type="domain" description="EAL" evidence="7">
    <location>
        <begin position="486"/>
        <end position="726"/>
    </location>
</feature>
<dbReference type="Gene3D" id="3.20.20.450">
    <property type="entry name" value="EAL domain"/>
    <property type="match status" value="1"/>
</dbReference>
<dbReference type="InterPro" id="IPR001633">
    <property type="entry name" value="EAL_dom"/>
</dbReference>
<dbReference type="InterPro" id="IPR043128">
    <property type="entry name" value="Rev_trsase/Diguanyl_cyclase"/>
</dbReference>
<dbReference type="Pfam" id="PF00563">
    <property type="entry name" value="EAL"/>
    <property type="match status" value="1"/>
</dbReference>
<keyword evidence="2" id="KW-1003">Cell membrane</keyword>
<dbReference type="PANTHER" id="PTHR33121">
    <property type="entry name" value="CYCLIC DI-GMP PHOSPHODIESTERASE PDEF"/>
    <property type="match status" value="1"/>
</dbReference>
<feature type="transmembrane region" description="Helical" evidence="6">
    <location>
        <begin position="123"/>
        <end position="147"/>
    </location>
</feature>
<keyword evidence="9" id="KW-1185">Reference proteome</keyword>
<feature type="transmembrane region" description="Helical" evidence="6">
    <location>
        <begin position="258"/>
        <end position="275"/>
    </location>
</feature>
<comment type="caution">
    <text evidence="8">The sequence shown here is derived from an EMBL/GenBank/DDBJ whole genome shotgun (WGS) entry which is preliminary data.</text>
</comment>
<evidence type="ECO:0000259" key="7">
    <source>
        <dbReference type="PROSITE" id="PS50883"/>
    </source>
</evidence>